<keyword evidence="2" id="KW-1185">Reference proteome</keyword>
<dbReference type="EMBL" id="KZ305041">
    <property type="protein sequence ID" value="PIA40693.1"/>
    <property type="molecule type" value="Genomic_DNA"/>
</dbReference>
<dbReference type="AlphaFoldDB" id="A0A2G5DB38"/>
<reference evidence="1 2" key="1">
    <citation type="submission" date="2017-09" db="EMBL/GenBank/DDBJ databases">
        <title>WGS assembly of Aquilegia coerulea Goldsmith.</title>
        <authorList>
            <person name="Hodges S."/>
            <person name="Kramer E."/>
            <person name="Nordborg M."/>
            <person name="Tomkins J."/>
            <person name="Borevitz J."/>
            <person name="Derieg N."/>
            <person name="Yan J."/>
            <person name="Mihaltcheva S."/>
            <person name="Hayes R.D."/>
            <person name="Rokhsar D."/>
        </authorList>
    </citation>
    <scope>NUCLEOTIDE SEQUENCE [LARGE SCALE GENOMIC DNA]</scope>
    <source>
        <strain evidence="2">cv. Goldsmith</strain>
    </source>
</reference>
<evidence type="ECO:0000313" key="1">
    <source>
        <dbReference type="EMBL" id="PIA40693.1"/>
    </source>
</evidence>
<dbReference type="OrthoDB" id="2012779at2759"/>
<dbReference type="InParanoid" id="A0A2G5DB38"/>
<proteinExistence type="predicted"/>
<accession>A0A2G5DB38</accession>
<gene>
    <name evidence="1" type="ORF">AQUCO_02400037v1</name>
</gene>
<dbReference type="PANTHER" id="PTHR36712:SF1">
    <property type="entry name" value="TRANSMEMBRANE PROTEIN"/>
    <property type="match status" value="1"/>
</dbReference>
<organism evidence="1 2">
    <name type="scientific">Aquilegia coerulea</name>
    <name type="common">Rocky mountain columbine</name>
    <dbReference type="NCBI Taxonomy" id="218851"/>
    <lineage>
        <taxon>Eukaryota</taxon>
        <taxon>Viridiplantae</taxon>
        <taxon>Streptophyta</taxon>
        <taxon>Embryophyta</taxon>
        <taxon>Tracheophyta</taxon>
        <taxon>Spermatophyta</taxon>
        <taxon>Magnoliopsida</taxon>
        <taxon>Ranunculales</taxon>
        <taxon>Ranunculaceae</taxon>
        <taxon>Thalictroideae</taxon>
        <taxon>Aquilegia</taxon>
    </lineage>
</organism>
<dbReference type="Proteomes" id="UP000230069">
    <property type="component" value="Unassembled WGS sequence"/>
</dbReference>
<name>A0A2G5DB38_AQUCA</name>
<protein>
    <submittedName>
        <fullName evidence="1">Uncharacterized protein</fullName>
    </submittedName>
</protein>
<evidence type="ECO:0000313" key="2">
    <source>
        <dbReference type="Proteomes" id="UP000230069"/>
    </source>
</evidence>
<dbReference type="PANTHER" id="PTHR36712">
    <property type="entry name" value="TRANSMEMBRANE PROTEIN"/>
    <property type="match status" value="1"/>
</dbReference>
<sequence length="70" mass="7973">MESNFNNNVYEQWRAILKIQRAGTSRGDQFYASFPAGTELLTDRAKLYKAALGNCFEIEECGLIEFSIMT</sequence>
<dbReference type="STRING" id="218851.A0A2G5DB38"/>